<dbReference type="SUPFAM" id="SSF53822">
    <property type="entry name" value="Periplasmic binding protein-like I"/>
    <property type="match status" value="1"/>
</dbReference>
<proteinExistence type="predicted"/>
<dbReference type="CDD" id="cd01392">
    <property type="entry name" value="HTH_LacI"/>
    <property type="match status" value="1"/>
</dbReference>
<dbReference type="CDD" id="cd06267">
    <property type="entry name" value="PBP1_LacI_sugar_binding-like"/>
    <property type="match status" value="1"/>
</dbReference>
<feature type="domain" description="HTH lacI-type" evidence="5">
    <location>
        <begin position="2"/>
        <end position="56"/>
    </location>
</feature>
<dbReference type="InterPro" id="IPR000843">
    <property type="entry name" value="HTH_LacI"/>
</dbReference>
<dbReference type="EMBL" id="JAIXCQ010000006">
    <property type="protein sequence ID" value="MCA5893718.1"/>
    <property type="molecule type" value="Genomic_DNA"/>
</dbReference>
<name>A0ABS7ZFA2_9MICO</name>
<evidence type="ECO:0000256" key="1">
    <source>
        <dbReference type="ARBA" id="ARBA00023015"/>
    </source>
</evidence>
<sequence length="348" mass="35524">MVTLRDVARAAGVSLATASRALSDAPHVSAANREQVVRTAEALGYRPSHAARALTTGSTGTIGLVLPDLENPFFAAVAKGVQGRARETGREVLVADTDEDGDLERDLVDRLLDRVDGLVLCSPRMPPPALERVVADGRVALVNREAPGAPSVSFDTADGVRQALAHLRALGHDAVAYAGGPAASWSDALRRSAFTAGGAAEVEATEVLDLGAFRPVHAGGVQAADLALAAGASAVLCFNDLVALGVLARLHARGVRVPDDVSVVGFDDVAAATLVTPPLTTVAVPLARAGRQAVDLLDVTGGRAAGQAPERRCLPTHLVVRSSSGPAPAPAASSPAVRLSPDPEVVIP</sequence>
<dbReference type="SMART" id="SM00354">
    <property type="entry name" value="HTH_LACI"/>
    <property type="match status" value="1"/>
</dbReference>
<reference evidence="6 7" key="1">
    <citation type="submission" date="2021-09" db="EMBL/GenBank/DDBJ databases">
        <title>Isoptericola luteus sp. nov., a novel bacterium isolated from Harbin, the capital city of Heilongjiang province.</title>
        <authorList>
            <person name="Li J."/>
        </authorList>
    </citation>
    <scope>NUCLEOTIDE SEQUENCE [LARGE SCALE GENOMIC DNA]</scope>
    <source>
        <strain evidence="6 7">NEAU-Y5</strain>
    </source>
</reference>
<dbReference type="InterPro" id="IPR010982">
    <property type="entry name" value="Lambda_DNA-bd_dom_sf"/>
</dbReference>
<gene>
    <name evidence="6" type="ORF">LEP48_10205</name>
</gene>
<keyword evidence="3" id="KW-0804">Transcription</keyword>
<evidence type="ECO:0000256" key="4">
    <source>
        <dbReference type="SAM" id="MobiDB-lite"/>
    </source>
</evidence>
<evidence type="ECO:0000256" key="2">
    <source>
        <dbReference type="ARBA" id="ARBA00023125"/>
    </source>
</evidence>
<dbReference type="PANTHER" id="PTHR30146">
    <property type="entry name" value="LACI-RELATED TRANSCRIPTIONAL REPRESSOR"/>
    <property type="match status" value="1"/>
</dbReference>
<dbReference type="PROSITE" id="PS00356">
    <property type="entry name" value="HTH_LACI_1"/>
    <property type="match status" value="1"/>
</dbReference>
<dbReference type="Pfam" id="PF00356">
    <property type="entry name" value="LacI"/>
    <property type="match status" value="1"/>
</dbReference>
<dbReference type="SUPFAM" id="SSF47413">
    <property type="entry name" value="lambda repressor-like DNA-binding domains"/>
    <property type="match status" value="1"/>
</dbReference>
<organism evidence="6 7">
    <name type="scientific">Isoptericola luteus</name>
    <dbReference type="NCBI Taxonomy" id="2879484"/>
    <lineage>
        <taxon>Bacteria</taxon>
        <taxon>Bacillati</taxon>
        <taxon>Actinomycetota</taxon>
        <taxon>Actinomycetes</taxon>
        <taxon>Micrococcales</taxon>
        <taxon>Promicromonosporaceae</taxon>
        <taxon>Isoptericola</taxon>
    </lineage>
</organism>
<dbReference type="PANTHER" id="PTHR30146:SF138">
    <property type="entry name" value="TRANSCRIPTIONAL REGULATORY PROTEIN"/>
    <property type="match status" value="1"/>
</dbReference>
<comment type="caution">
    <text evidence="6">The sequence shown here is derived from an EMBL/GenBank/DDBJ whole genome shotgun (WGS) entry which is preliminary data.</text>
</comment>
<dbReference type="Gene3D" id="1.10.260.40">
    <property type="entry name" value="lambda repressor-like DNA-binding domains"/>
    <property type="match status" value="1"/>
</dbReference>
<dbReference type="Proteomes" id="UP001319870">
    <property type="component" value="Unassembled WGS sequence"/>
</dbReference>
<dbReference type="InterPro" id="IPR028082">
    <property type="entry name" value="Peripla_BP_I"/>
</dbReference>
<protein>
    <submittedName>
        <fullName evidence="6">LacI family transcriptional regulator</fullName>
    </submittedName>
</protein>
<dbReference type="InterPro" id="IPR046335">
    <property type="entry name" value="LacI/GalR-like_sensor"/>
</dbReference>
<dbReference type="RefSeq" id="WP_225565488.1">
    <property type="nucleotide sequence ID" value="NZ_JAIXCQ010000006.1"/>
</dbReference>
<keyword evidence="7" id="KW-1185">Reference proteome</keyword>
<accession>A0ABS7ZFA2</accession>
<feature type="region of interest" description="Disordered" evidence="4">
    <location>
        <begin position="323"/>
        <end position="348"/>
    </location>
</feature>
<evidence type="ECO:0000259" key="5">
    <source>
        <dbReference type="PROSITE" id="PS50932"/>
    </source>
</evidence>
<evidence type="ECO:0000256" key="3">
    <source>
        <dbReference type="ARBA" id="ARBA00023163"/>
    </source>
</evidence>
<dbReference type="PROSITE" id="PS50932">
    <property type="entry name" value="HTH_LACI_2"/>
    <property type="match status" value="1"/>
</dbReference>
<evidence type="ECO:0000313" key="7">
    <source>
        <dbReference type="Proteomes" id="UP001319870"/>
    </source>
</evidence>
<keyword evidence="1" id="KW-0805">Transcription regulation</keyword>
<dbReference type="Gene3D" id="3.40.50.2300">
    <property type="match status" value="2"/>
</dbReference>
<evidence type="ECO:0000313" key="6">
    <source>
        <dbReference type="EMBL" id="MCA5893718.1"/>
    </source>
</evidence>
<feature type="compositionally biased region" description="Low complexity" evidence="4">
    <location>
        <begin position="323"/>
        <end position="336"/>
    </location>
</feature>
<keyword evidence="2" id="KW-0238">DNA-binding</keyword>
<dbReference type="Pfam" id="PF13377">
    <property type="entry name" value="Peripla_BP_3"/>
    <property type="match status" value="1"/>
</dbReference>